<name>A0A088RKN1_LEIPA</name>
<feature type="compositionally biased region" description="Low complexity" evidence="1">
    <location>
        <begin position="142"/>
        <end position="174"/>
    </location>
</feature>
<gene>
    <name evidence="2" type="ORF">LPMP_130690</name>
</gene>
<reference evidence="2 3" key="1">
    <citation type="journal article" date="2015" name="Sci. Rep.">
        <title>The genome of Leishmania panamensis: insights into genomics of the L. (Viannia) subgenus.</title>
        <authorList>
            <person name="Llanes A."/>
            <person name="Restrepo C.M."/>
            <person name="Vecchio G.D."/>
            <person name="Anguizola F.J."/>
            <person name="Lleonart R."/>
        </authorList>
    </citation>
    <scope>NUCLEOTIDE SEQUENCE [LARGE SCALE GENOMIC DNA]</scope>
    <source>
        <strain evidence="2 3">MHOM/PA/94/PSC-1</strain>
    </source>
</reference>
<dbReference type="EMBL" id="CP009382">
    <property type="protein sequence ID" value="AIN96498.1"/>
    <property type="molecule type" value="Genomic_DNA"/>
</dbReference>
<dbReference type="AlphaFoldDB" id="A0A088RKN1"/>
<dbReference type="RefSeq" id="XP_010697151.1">
    <property type="nucleotide sequence ID" value="XM_010698849.1"/>
</dbReference>
<dbReference type="GeneID" id="22573179"/>
<evidence type="ECO:0000313" key="3">
    <source>
        <dbReference type="Proteomes" id="UP000063063"/>
    </source>
</evidence>
<dbReference type="Proteomes" id="UP000063063">
    <property type="component" value="Chromosome 13"/>
</dbReference>
<dbReference type="VEuPathDB" id="TriTrypDB:LPAL13_130011200"/>
<proteinExistence type="predicted"/>
<evidence type="ECO:0000313" key="2">
    <source>
        <dbReference type="EMBL" id="AIN96498.1"/>
    </source>
</evidence>
<keyword evidence="3" id="KW-1185">Reference proteome</keyword>
<evidence type="ECO:0000256" key="1">
    <source>
        <dbReference type="SAM" id="MobiDB-lite"/>
    </source>
</evidence>
<dbReference type="OrthoDB" id="267887at2759"/>
<feature type="region of interest" description="Disordered" evidence="1">
    <location>
        <begin position="116"/>
        <end position="174"/>
    </location>
</feature>
<sequence>MLRRTGGFLALFSSAGGSAPRSKRPSSDAYTDAAAAESAAAAGVYLPWTARPWAVTYRVHYTQWKFVDTVFAHLATVAPAVLNDRAQEQGVRDVLCELEEPVVALRRQQARQARRLKRQEEALDTDATSSTSQMLASAVQHTATTPTMSPSATPSSGVTADDAAATQTSSTLDSLISKSNTSAEYEAVDSHIVLLNANKKLKDSRKSRKMKDTRKSKKDIHDSVASDVIIYEL</sequence>
<feature type="compositionally biased region" description="Polar residues" evidence="1">
    <location>
        <begin position="126"/>
        <end position="141"/>
    </location>
</feature>
<protein>
    <submittedName>
        <fullName evidence="2">Uncharacterized protein</fullName>
    </submittedName>
</protein>
<organism evidence="2 3">
    <name type="scientific">Leishmania panamensis</name>
    <dbReference type="NCBI Taxonomy" id="5679"/>
    <lineage>
        <taxon>Eukaryota</taxon>
        <taxon>Discoba</taxon>
        <taxon>Euglenozoa</taxon>
        <taxon>Kinetoplastea</taxon>
        <taxon>Metakinetoplastina</taxon>
        <taxon>Trypanosomatida</taxon>
        <taxon>Trypanosomatidae</taxon>
        <taxon>Leishmaniinae</taxon>
        <taxon>Leishmania</taxon>
        <taxon>Leishmania guyanensis species complex</taxon>
    </lineage>
</organism>
<dbReference type="KEGG" id="lpan:LPMP_130690"/>
<dbReference type="eggNOG" id="ENOG502SGUU">
    <property type="taxonomic scope" value="Eukaryota"/>
</dbReference>
<accession>A0A088RKN1</accession>
<dbReference type="VEuPathDB" id="TriTrypDB:LPMP_130690"/>